<dbReference type="InterPro" id="IPR050216">
    <property type="entry name" value="LRR_domain-containing"/>
</dbReference>
<dbReference type="EMBL" id="CATNWA010019502">
    <property type="protein sequence ID" value="CAI9613569.1"/>
    <property type="molecule type" value="Genomic_DNA"/>
</dbReference>
<keyword evidence="4" id="KW-1185">Reference proteome</keyword>
<reference evidence="3" key="1">
    <citation type="submission" date="2023-05" db="EMBL/GenBank/DDBJ databases">
        <authorList>
            <person name="Stuckert A."/>
        </authorList>
    </citation>
    <scope>NUCLEOTIDE SEQUENCE</scope>
</reference>
<feature type="non-terminal residue" evidence="3">
    <location>
        <position position="272"/>
    </location>
</feature>
<keyword evidence="2" id="KW-0677">Repeat</keyword>
<dbReference type="InterPro" id="IPR003591">
    <property type="entry name" value="Leu-rich_rpt_typical-subtyp"/>
</dbReference>
<feature type="non-terminal residue" evidence="3">
    <location>
        <position position="1"/>
    </location>
</feature>
<dbReference type="SUPFAM" id="SSF52058">
    <property type="entry name" value="L domain-like"/>
    <property type="match status" value="1"/>
</dbReference>
<evidence type="ECO:0000256" key="2">
    <source>
        <dbReference type="ARBA" id="ARBA00022737"/>
    </source>
</evidence>
<proteinExistence type="predicted"/>
<dbReference type="InterPro" id="IPR001611">
    <property type="entry name" value="Leu-rich_rpt"/>
</dbReference>
<protein>
    <submittedName>
        <fullName evidence="3">Uncharacterized protein</fullName>
    </submittedName>
</protein>
<gene>
    <name evidence="3" type="ORF">SPARVUS_LOCUS14908472</name>
</gene>
<dbReference type="Proteomes" id="UP001162483">
    <property type="component" value="Unassembled WGS sequence"/>
</dbReference>
<keyword evidence="1" id="KW-0433">Leucine-rich repeat</keyword>
<evidence type="ECO:0000256" key="1">
    <source>
        <dbReference type="ARBA" id="ARBA00022614"/>
    </source>
</evidence>
<dbReference type="PROSITE" id="PS51450">
    <property type="entry name" value="LRR"/>
    <property type="match status" value="3"/>
</dbReference>
<dbReference type="Pfam" id="PF13855">
    <property type="entry name" value="LRR_8"/>
    <property type="match status" value="2"/>
</dbReference>
<dbReference type="SMART" id="SM00369">
    <property type="entry name" value="LRR_TYP"/>
    <property type="match status" value="6"/>
</dbReference>
<accession>A0ABN9GWR8</accession>
<dbReference type="Gene3D" id="3.80.10.10">
    <property type="entry name" value="Ribonuclease Inhibitor"/>
    <property type="match status" value="3"/>
</dbReference>
<evidence type="ECO:0000313" key="4">
    <source>
        <dbReference type="Proteomes" id="UP001162483"/>
    </source>
</evidence>
<dbReference type="PANTHER" id="PTHR48051:SF58">
    <property type="entry name" value="VOLUME-REGULATED ANION CHANNEL SUBUNIT LRRC8E"/>
    <property type="match status" value="1"/>
</dbReference>
<name>A0ABN9GWR8_9NEOB</name>
<dbReference type="PANTHER" id="PTHR48051">
    <property type="match status" value="1"/>
</dbReference>
<sequence>QLTGLKELWLYHTAAKIESPALAFLRENLKSLHIKFTDIKEIPLWIYSLKNLEELHLTGNLSAENNRYIVIDGLRELKRLKVLRLKSNLTKLPQVVTDVGVHLQKLSVNNEGTKLMVLNSLKKMVNLTELELVRCDLERIPHSIFSLHNLQEIDLKDNNLKTIEEIISFQHLHRLTCLKLWYNHIAYIPIQIGNLASLERLYLNRNKIDKIPPQLCYCRKLRHLDLSHNTLTSIPAEIGQLQNLQFFAVTANHIENLPPELFQCKKLRTLNL</sequence>
<dbReference type="InterPro" id="IPR032675">
    <property type="entry name" value="LRR_dom_sf"/>
</dbReference>
<organism evidence="3 4">
    <name type="scientific">Staurois parvus</name>
    <dbReference type="NCBI Taxonomy" id="386267"/>
    <lineage>
        <taxon>Eukaryota</taxon>
        <taxon>Metazoa</taxon>
        <taxon>Chordata</taxon>
        <taxon>Craniata</taxon>
        <taxon>Vertebrata</taxon>
        <taxon>Euteleostomi</taxon>
        <taxon>Amphibia</taxon>
        <taxon>Batrachia</taxon>
        <taxon>Anura</taxon>
        <taxon>Neobatrachia</taxon>
        <taxon>Ranoidea</taxon>
        <taxon>Ranidae</taxon>
        <taxon>Staurois</taxon>
    </lineage>
</organism>
<evidence type="ECO:0000313" key="3">
    <source>
        <dbReference type="EMBL" id="CAI9613569.1"/>
    </source>
</evidence>
<comment type="caution">
    <text evidence="3">The sequence shown here is derived from an EMBL/GenBank/DDBJ whole genome shotgun (WGS) entry which is preliminary data.</text>
</comment>